<organism evidence="2 3">
    <name type="scientific">Tetradesmus obliquus</name>
    <name type="common">Green alga</name>
    <name type="synonym">Acutodesmus obliquus</name>
    <dbReference type="NCBI Taxonomy" id="3088"/>
    <lineage>
        <taxon>Eukaryota</taxon>
        <taxon>Viridiplantae</taxon>
        <taxon>Chlorophyta</taxon>
        <taxon>core chlorophytes</taxon>
        <taxon>Chlorophyceae</taxon>
        <taxon>CS clade</taxon>
        <taxon>Sphaeropleales</taxon>
        <taxon>Scenedesmaceae</taxon>
        <taxon>Tetradesmus</taxon>
    </lineage>
</organism>
<evidence type="ECO:0000313" key="2">
    <source>
        <dbReference type="EMBL" id="SZX75113.1"/>
    </source>
</evidence>
<reference evidence="2 3" key="1">
    <citation type="submission" date="2016-10" db="EMBL/GenBank/DDBJ databases">
        <authorList>
            <person name="Cai Z."/>
        </authorList>
    </citation>
    <scope>NUCLEOTIDE SEQUENCE [LARGE SCALE GENOMIC DNA]</scope>
</reference>
<dbReference type="Pfam" id="PF14953">
    <property type="entry name" value="DUF4504"/>
    <property type="match status" value="1"/>
</dbReference>
<dbReference type="AlphaFoldDB" id="A0A383WD02"/>
<accession>A0A383WD02</accession>
<evidence type="ECO:0000313" key="3">
    <source>
        <dbReference type="Proteomes" id="UP000256970"/>
    </source>
</evidence>
<dbReference type="InterPro" id="IPR027850">
    <property type="entry name" value="DUF4504"/>
</dbReference>
<proteinExistence type="predicted"/>
<dbReference type="PANTHER" id="PTHR31366">
    <property type="entry name" value="UPF0739 PROTEIN C1ORF74"/>
    <property type="match status" value="1"/>
</dbReference>
<name>A0A383WD02_TETOB</name>
<evidence type="ECO:0000256" key="1">
    <source>
        <dbReference type="SAM" id="MobiDB-lite"/>
    </source>
</evidence>
<sequence length="352" mass="38771">MPSQLQRVLQVLEPRLKRQRPLARACPQLLLDLAALLEGLRPLIMLDHAAGVTPAQLLQALQPLPQLLPDFYGCILHLDGCCYLADSLKLQLHLHWLTKADVSSNISWPAVISFGEAAGQAALAQPEQCKELQQQLGVFWKGVQEQLEPWQQQQWEQQQQQQQAAVLSAEGHTDRAQPPMQHHSISSSSSSSTLMPVIDLGRVRGLPAMPTLNGFLLGYPAVYWVRSLQEAAAASKVLSTSRLRLHRVHGNCPALAAFGCDSSSGRSIAGRRMALLSFTVPEALCDDAFESKVQQLLARLQRAAASVTSTKLLIDTRTKLFTEPDGTEVEWDPEWTDIELSMSEVDAQPVSL</sequence>
<protein>
    <submittedName>
        <fullName evidence="2">Uncharacterized protein</fullName>
    </submittedName>
</protein>
<feature type="region of interest" description="Disordered" evidence="1">
    <location>
        <begin position="161"/>
        <end position="190"/>
    </location>
</feature>
<dbReference type="Proteomes" id="UP000256970">
    <property type="component" value="Unassembled WGS sequence"/>
</dbReference>
<keyword evidence="3" id="KW-1185">Reference proteome</keyword>
<gene>
    <name evidence="2" type="ORF">BQ4739_LOCUS15419</name>
</gene>
<dbReference type="PANTHER" id="PTHR31366:SF2">
    <property type="entry name" value="UPF0739 PROTEIN C1ORF74"/>
    <property type="match status" value="1"/>
</dbReference>
<dbReference type="EMBL" id="FNXT01001225">
    <property type="protein sequence ID" value="SZX75113.1"/>
    <property type="molecule type" value="Genomic_DNA"/>
</dbReference>